<evidence type="ECO:0000313" key="2">
    <source>
        <dbReference type="EMBL" id="KAA5545575.1"/>
    </source>
</evidence>
<comment type="caution">
    <text evidence="2">The sequence shown here is derived from an EMBL/GenBank/DDBJ whole genome shotgun (WGS) entry which is preliminary data.</text>
</comment>
<accession>A0A5M6DJV8</accession>
<name>A0A5M6DJV8_9BACT</name>
<dbReference type="EMBL" id="VWOX01000003">
    <property type="protein sequence ID" value="KAA5545575.1"/>
    <property type="molecule type" value="Genomic_DNA"/>
</dbReference>
<dbReference type="AlphaFoldDB" id="A0A5M6DJV8"/>
<feature type="compositionally biased region" description="Basic residues" evidence="1">
    <location>
        <begin position="27"/>
        <end position="37"/>
    </location>
</feature>
<evidence type="ECO:0000256" key="1">
    <source>
        <dbReference type="SAM" id="MobiDB-lite"/>
    </source>
</evidence>
<organism evidence="2 3">
    <name type="scientific">Roseiconus nitratireducens</name>
    <dbReference type="NCBI Taxonomy" id="2605748"/>
    <lineage>
        <taxon>Bacteria</taxon>
        <taxon>Pseudomonadati</taxon>
        <taxon>Planctomycetota</taxon>
        <taxon>Planctomycetia</taxon>
        <taxon>Pirellulales</taxon>
        <taxon>Pirellulaceae</taxon>
        <taxon>Roseiconus</taxon>
    </lineage>
</organism>
<protein>
    <submittedName>
        <fullName evidence="2">Uncharacterized protein</fullName>
    </submittedName>
</protein>
<reference evidence="2 3" key="1">
    <citation type="submission" date="2019-08" db="EMBL/GenBank/DDBJ databases">
        <authorList>
            <person name="Dhanesh K."/>
            <person name="Kumar G."/>
            <person name="Sasikala C."/>
            <person name="Venkata Ramana C."/>
        </authorList>
    </citation>
    <scope>NUCLEOTIDE SEQUENCE [LARGE SCALE GENOMIC DNA]</scope>
    <source>
        <strain evidence="2 3">JC645</strain>
    </source>
</reference>
<keyword evidence="3" id="KW-1185">Reference proteome</keyword>
<proteinExistence type="predicted"/>
<feature type="compositionally biased region" description="Basic and acidic residues" evidence="1">
    <location>
        <begin position="1"/>
        <end position="17"/>
    </location>
</feature>
<evidence type="ECO:0000313" key="3">
    <source>
        <dbReference type="Proteomes" id="UP000324479"/>
    </source>
</evidence>
<gene>
    <name evidence="2" type="ORF">FYK55_05975</name>
</gene>
<feature type="region of interest" description="Disordered" evidence="1">
    <location>
        <begin position="96"/>
        <end position="123"/>
    </location>
</feature>
<feature type="region of interest" description="Disordered" evidence="1">
    <location>
        <begin position="1"/>
        <end position="45"/>
    </location>
</feature>
<dbReference type="Proteomes" id="UP000324479">
    <property type="component" value="Unassembled WGS sequence"/>
</dbReference>
<sequence length="123" mass="14436">MTIDRRSGLRGDRRANPDELDVGVMKNPRRKKQRRRHIDPTTCERDYSDPEIEFMRAMDDYKRKSGRMFPTCSEVLEVVRDLGYVRLTEDQRDALGLDDLEDQEDALADTELLDADDQEQDED</sequence>